<dbReference type="Pfam" id="PF04434">
    <property type="entry name" value="SWIM"/>
    <property type="match status" value="1"/>
</dbReference>
<dbReference type="AlphaFoldDB" id="A0A9P6UE52"/>
<comment type="caution">
    <text evidence="3">The sequence shown here is derived from an EMBL/GenBank/DDBJ whole genome shotgun (WGS) entry which is preliminary data.</text>
</comment>
<evidence type="ECO:0000256" key="1">
    <source>
        <dbReference type="PROSITE-ProRule" id="PRU00325"/>
    </source>
</evidence>
<evidence type="ECO:0000259" key="2">
    <source>
        <dbReference type="PROSITE" id="PS50966"/>
    </source>
</evidence>
<feature type="non-terminal residue" evidence="3">
    <location>
        <position position="266"/>
    </location>
</feature>
<dbReference type="Proteomes" id="UP000823405">
    <property type="component" value="Unassembled WGS sequence"/>
</dbReference>
<feature type="domain" description="SWIM-type" evidence="2">
    <location>
        <begin position="175"/>
        <end position="210"/>
    </location>
</feature>
<reference evidence="3" key="1">
    <citation type="journal article" date="2020" name="Fungal Divers.">
        <title>Resolving the Mortierellaceae phylogeny through synthesis of multi-gene phylogenetics and phylogenomics.</title>
        <authorList>
            <person name="Vandepol N."/>
            <person name="Liber J."/>
            <person name="Desiro A."/>
            <person name="Na H."/>
            <person name="Kennedy M."/>
            <person name="Barry K."/>
            <person name="Grigoriev I.V."/>
            <person name="Miller A.N."/>
            <person name="O'Donnell K."/>
            <person name="Stajich J.E."/>
            <person name="Bonito G."/>
        </authorList>
    </citation>
    <scope>NUCLEOTIDE SEQUENCE</scope>
    <source>
        <strain evidence="3">NVP60</strain>
    </source>
</reference>
<accession>A0A9P6UE52</accession>
<dbReference type="GO" id="GO:0008270">
    <property type="term" value="F:zinc ion binding"/>
    <property type="evidence" value="ECO:0007669"/>
    <property type="project" value="UniProtKB-KW"/>
</dbReference>
<dbReference type="OrthoDB" id="2430203at2759"/>
<proteinExistence type="predicted"/>
<keyword evidence="1" id="KW-0479">Metal-binding</keyword>
<dbReference type="InterPro" id="IPR007527">
    <property type="entry name" value="Znf_SWIM"/>
</dbReference>
<gene>
    <name evidence="3" type="ORF">BGZ97_009670</name>
</gene>
<dbReference type="PROSITE" id="PS50966">
    <property type="entry name" value="ZF_SWIM"/>
    <property type="match status" value="1"/>
</dbReference>
<organism evidence="3 4">
    <name type="scientific">Linnemannia gamsii</name>
    <dbReference type="NCBI Taxonomy" id="64522"/>
    <lineage>
        <taxon>Eukaryota</taxon>
        <taxon>Fungi</taxon>
        <taxon>Fungi incertae sedis</taxon>
        <taxon>Mucoromycota</taxon>
        <taxon>Mortierellomycotina</taxon>
        <taxon>Mortierellomycetes</taxon>
        <taxon>Mortierellales</taxon>
        <taxon>Mortierellaceae</taxon>
        <taxon>Linnemannia</taxon>
    </lineage>
</organism>
<evidence type="ECO:0000313" key="4">
    <source>
        <dbReference type="Proteomes" id="UP000823405"/>
    </source>
</evidence>
<keyword evidence="1" id="KW-0863">Zinc-finger</keyword>
<name>A0A9P6UE52_9FUNG</name>
<dbReference type="EMBL" id="JAAAIN010004710">
    <property type="protein sequence ID" value="KAG0278891.1"/>
    <property type="molecule type" value="Genomic_DNA"/>
</dbReference>
<keyword evidence="4" id="KW-1185">Reference proteome</keyword>
<keyword evidence="1" id="KW-0862">Zinc</keyword>
<protein>
    <recommendedName>
        <fullName evidence="2">SWIM-type domain-containing protein</fullName>
    </recommendedName>
</protein>
<evidence type="ECO:0000313" key="3">
    <source>
        <dbReference type="EMBL" id="KAG0278891.1"/>
    </source>
</evidence>
<sequence>MSGKDARDLAMKQLKAILYEPSLPQVEQRVLDFKTLWFRHNEGKLWEYLQKYYLQESRRRRWMKAYRQRIHYAGMDTNNYVESWHNQLKSHFLRGHNRGRGDRLIYVLSHDVDSFFQAEGMRSRVRFGRLSKGETLDVKQQKCLAGKNQDDLRAMVIHLDGKYVIRSFSVESILYNVSVENNIINGCLCTHFIKNRRPCKHMIALFYAYGHEQGLTIPSLRVLKSQTRIIARPPLDAPSADVDPFEAIEEAVVEDEHFIEVQAMRE</sequence>